<proteinExistence type="predicted"/>
<evidence type="ECO:0000313" key="3">
    <source>
        <dbReference type="Proteomes" id="UP001235064"/>
    </source>
</evidence>
<name>A0ABT7MXI7_9MICO</name>
<evidence type="ECO:0000256" key="1">
    <source>
        <dbReference type="SAM" id="Phobius"/>
    </source>
</evidence>
<sequence>MSSENGREATGDAPRRRRRRWPWILAGSFVLLLALAAVAGAMTYQLYKQAKSVEADLATAKHELGLMSLQVKMGDQAAIQASSARALAATTHADKTVQGPLWSIGSRVPFVGQNVAAVRGVTEATNILVKDAVPVGMKLLTNLQPDKIKLVGGGFNLAPFQDAMKDLPTLNGAFAQAEQKIAGIDRKNLLPVVDDAIGQVLTLIDQTGPALQSVQKLMPTLLKMAGGDGPRTYLIIFQNNAEIRATGGNPAASMILTVDQGKFALMDQASSATFYQAGKQNVAFTSLPAETLALYPATMDRHSQDFTMTPDFPTTAELFQNLWQHTNGSKFDGVMSIDPMVLADALSVAGPFTAGDGTQITSDNAVKAVLSDSYARYPMGADSDRFFADVASRAFTHLMTPTWDPLKMLAVLQKAANDQRVYLSFDRPDEQALVAQYGLDGALRADNKEKTQLGIYLNDYSVGKLEYYLKSSISATCDAGKRTATVTMTLQSSVPGSTLSAYVLGLRNGSYGFSNRDMMLNVLFFAPPGAKIVSVEPGTGDVRSLGRSGVEKSNTAVSEMIGVRQGKSRTVSYTVQLPDGPLGPLELRHTPTASDTPVTIADSCTALMK</sequence>
<evidence type="ECO:0000313" key="2">
    <source>
        <dbReference type="EMBL" id="MDL9979141.1"/>
    </source>
</evidence>
<dbReference type="InterPro" id="IPR025101">
    <property type="entry name" value="DUF4012"/>
</dbReference>
<keyword evidence="3" id="KW-1185">Reference proteome</keyword>
<reference evidence="2 3" key="1">
    <citation type="submission" date="2023-06" db="EMBL/GenBank/DDBJ databases">
        <title>Microbacterium sp. nov., isolated from a waste landfill.</title>
        <authorList>
            <person name="Wen W."/>
        </authorList>
    </citation>
    <scope>NUCLEOTIDE SEQUENCE [LARGE SCALE GENOMIC DNA]</scope>
    <source>
        <strain evidence="2 3">ASV49</strain>
    </source>
</reference>
<organism evidence="2 3">
    <name type="scientific">Microbacterium candidum</name>
    <dbReference type="NCBI Taxonomy" id="3041922"/>
    <lineage>
        <taxon>Bacteria</taxon>
        <taxon>Bacillati</taxon>
        <taxon>Actinomycetota</taxon>
        <taxon>Actinomycetes</taxon>
        <taxon>Micrococcales</taxon>
        <taxon>Microbacteriaceae</taxon>
        <taxon>Microbacterium</taxon>
    </lineage>
</organism>
<feature type="transmembrane region" description="Helical" evidence="1">
    <location>
        <begin position="21"/>
        <end position="47"/>
    </location>
</feature>
<comment type="caution">
    <text evidence="2">The sequence shown here is derived from an EMBL/GenBank/DDBJ whole genome shotgun (WGS) entry which is preliminary data.</text>
</comment>
<keyword evidence="1" id="KW-0812">Transmembrane</keyword>
<keyword evidence="1" id="KW-1133">Transmembrane helix</keyword>
<gene>
    <name evidence="2" type="ORF">QSV35_07335</name>
</gene>
<dbReference type="EMBL" id="JASXSZ010000002">
    <property type="protein sequence ID" value="MDL9979141.1"/>
    <property type="molecule type" value="Genomic_DNA"/>
</dbReference>
<dbReference type="RefSeq" id="WP_286288005.1">
    <property type="nucleotide sequence ID" value="NZ_JASXSZ010000002.1"/>
</dbReference>
<protein>
    <submittedName>
        <fullName evidence="2">DUF4012 domain-containing protein</fullName>
    </submittedName>
</protein>
<dbReference type="Proteomes" id="UP001235064">
    <property type="component" value="Unassembled WGS sequence"/>
</dbReference>
<dbReference type="Pfam" id="PF13196">
    <property type="entry name" value="DUF4012"/>
    <property type="match status" value="1"/>
</dbReference>
<keyword evidence="1" id="KW-0472">Membrane</keyword>
<accession>A0ABT7MXI7</accession>